<dbReference type="EMBL" id="WKJL01000020">
    <property type="protein sequence ID" value="MRW86887.1"/>
    <property type="molecule type" value="Genomic_DNA"/>
</dbReference>
<proteinExistence type="predicted"/>
<evidence type="ECO:0000256" key="1">
    <source>
        <dbReference type="SAM" id="Phobius"/>
    </source>
</evidence>
<keyword evidence="5" id="KW-1185">Reference proteome</keyword>
<keyword evidence="1" id="KW-1133">Transmembrane helix</keyword>
<feature type="chain" id="PRO_5032521879" evidence="2">
    <location>
        <begin position="23"/>
        <end position="179"/>
    </location>
</feature>
<dbReference type="AlphaFoldDB" id="A0A844D1D5"/>
<gene>
    <name evidence="4" type="ORF">GJ698_22725</name>
</gene>
<evidence type="ECO:0000313" key="5">
    <source>
        <dbReference type="Proteomes" id="UP000439986"/>
    </source>
</evidence>
<keyword evidence="1" id="KW-0812">Transmembrane</keyword>
<accession>A0A844D1D5</accession>
<dbReference type="InterPro" id="IPR013424">
    <property type="entry name" value="Ice-binding_C"/>
</dbReference>
<reference evidence="4 5" key="1">
    <citation type="submission" date="2019-11" db="EMBL/GenBank/DDBJ databases">
        <title>Novel species isolated from a subtropical stream in China.</title>
        <authorList>
            <person name="Lu H."/>
        </authorList>
    </citation>
    <scope>NUCLEOTIDE SEQUENCE [LARGE SCALE GENOMIC DNA]</scope>
    <source>
        <strain evidence="4 5">FT26W</strain>
    </source>
</reference>
<name>A0A844D1D5_9BURK</name>
<sequence>MNLFKQLIVTVALVMFGAAAHADNYVPKDLGSPNVFTNTWTFLGVSDTAHVAGTTFEDYYLFNVPDAQNISVSLTGLLQGSSSGVSFLKGGFVVFSYSDGTSLYEFDATSSASAVGAPFQLDSGVYGLYVAGTYLVNGGAYAGQIFGSPLAAVPEPATVLMLLAGLALVAGIAQRRRRA</sequence>
<dbReference type="RefSeq" id="WP_154360140.1">
    <property type="nucleotide sequence ID" value="NZ_WKJL01000020.1"/>
</dbReference>
<comment type="caution">
    <text evidence="4">The sequence shown here is derived from an EMBL/GenBank/DDBJ whole genome shotgun (WGS) entry which is preliminary data.</text>
</comment>
<keyword evidence="1" id="KW-0472">Membrane</keyword>
<feature type="signal peptide" evidence="2">
    <location>
        <begin position="1"/>
        <end position="22"/>
    </location>
</feature>
<protein>
    <submittedName>
        <fullName evidence="4">PEP-CTERM sorting domain-containing protein</fullName>
    </submittedName>
</protein>
<dbReference type="SUPFAM" id="SSF89260">
    <property type="entry name" value="Collagen-binding domain"/>
    <property type="match status" value="1"/>
</dbReference>
<evidence type="ECO:0000259" key="3">
    <source>
        <dbReference type="Pfam" id="PF07589"/>
    </source>
</evidence>
<dbReference type="NCBIfam" id="TIGR02595">
    <property type="entry name" value="PEP_CTERM"/>
    <property type="match status" value="1"/>
</dbReference>
<organism evidence="4 5">
    <name type="scientific">Duganella aquatilis</name>
    <dbReference type="NCBI Taxonomy" id="2666082"/>
    <lineage>
        <taxon>Bacteria</taxon>
        <taxon>Pseudomonadati</taxon>
        <taxon>Pseudomonadota</taxon>
        <taxon>Betaproteobacteria</taxon>
        <taxon>Burkholderiales</taxon>
        <taxon>Oxalobacteraceae</taxon>
        <taxon>Telluria group</taxon>
        <taxon>Duganella</taxon>
    </lineage>
</organism>
<evidence type="ECO:0000256" key="2">
    <source>
        <dbReference type="SAM" id="SignalP"/>
    </source>
</evidence>
<dbReference type="Proteomes" id="UP000439986">
    <property type="component" value="Unassembled WGS sequence"/>
</dbReference>
<evidence type="ECO:0000313" key="4">
    <source>
        <dbReference type="EMBL" id="MRW86887.1"/>
    </source>
</evidence>
<dbReference type="Pfam" id="PF07589">
    <property type="entry name" value="PEP-CTERM"/>
    <property type="match status" value="1"/>
</dbReference>
<feature type="transmembrane region" description="Helical" evidence="1">
    <location>
        <begin position="156"/>
        <end position="173"/>
    </location>
</feature>
<dbReference type="NCBIfam" id="NF038126">
    <property type="entry name" value="PEP_CTERM_FxDxF"/>
    <property type="match status" value="1"/>
</dbReference>
<feature type="domain" description="Ice-binding protein C-terminal" evidence="3">
    <location>
        <begin position="152"/>
        <end position="177"/>
    </location>
</feature>
<keyword evidence="2" id="KW-0732">Signal</keyword>